<dbReference type="InterPro" id="IPR001867">
    <property type="entry name" value="OmpR/PhoB-type_DNA-bd"/>
</dbReference>
<evidence type="ECO:0000259" key="6">
    <source>
        <dbReference type="PROSITE" id="PS50110"/>
    </source>
</evidence>
<keyword evidence="1" id="KW-0597">Phosphoprotein</keyword>
<dbReference type="GO" id="GO:0032993">
    <property type="term" value="C:protein-DNA complex"/>
    <property type="evidence" value="ECO:0007669"/>
    <property type="project" value="TreeGrafter"/>
</dbReference>
<dbReference type="SMART" id="SM00448">
    <property type="entry name" value="REC"/>
    <property type="match status" value="1"/>
</dbReference>
<accession>A0A644TD71</accession>
<dbReference type="Pfam" id="PF00072">
    <property type="entry name" value="Response_reg"/>
    <property type="match status" value="1"/>
</dbReference>
<keyword evidence="3" id="KW-0805">Transcription regulation</keyword>
<dbReference type="SUPFAM" id="SSF52172">
    <property type="entry name" value="CheY-like"/>
    <property type="match status" value="1"/>
</dbReference>
<comment type="caution">
    <text evidence="8">The sequence shown here is derived from an EMBL/GenBank/DDBJ whole genome shotgun (WGS) entry which is preliminary data.</text>
</comment>
<evidence type="ECO:0000313" key="8">
    <source>
        <dbReference type="EMBL" id="MPL64875.1"/>
    </source>
</evidence>
<dbReference type="InterPro" id="IPR039420">
    <property type="entry name" value="WalR-like"/>
</dbReference>
<sequence>MLMKLLLIEDDANLAKVITSGLEENGYVVNWESNGKLGVEMALAYTFDVIILDIMLPELDGFAVCHKIRSNGNQTPIIMLTARYQEADRVRGLNCGADDYLVKPFSFPELLARLRALLRRANNQHSPSIKLRKLTLNTVDKRAFYDSREIEFTAKEYGILEYLVLNKNCIITKNMIEEHIWESESDIFSNVIEVLISRIRKKLDNNNKNSLIKTVKGLGYIIEDK</sequence>
<dbReference type="EMBL" id="VSSQ01000026">
    <property type="protein sequence ID" value="MPL64875.1"/>
    <property type="molecule type" value="Genomic_DNA"/>
</dbReference>
<dbReference type="GO" id="GO:0000976">
    <property type="term" value="F:transcription cis-regulatory region binding"/>
    <property type="evidence" value="ECO:0007669"/>
    <property type="project" value="TreeGrafter"/>
</dbReference>
<dbReference type="Gene3D" id="6.10.250.690">
    <property type="match status" value="1"/>
</dbReference>
<evidence type="ECO:0000256" key="4">
    <source>
        <dbReference type="ARBA" id="ARBA00023125"/>
    </source>
</evidence>
<evidence type="ECO:0000256" key="2">
    <source>
        <dbReference type="ARBA" id="ARBA00023012"/>
    </source>
</evidence>
<proteinExistence type="predicted"/>
<dbReference type="InterPro" id="IPR016032">
    <property type="entry name" value="Sig_transdc_resp-reg_C-effctor"/>
</dbReference>
<dbReference type="Pfam" id="PF00486">
    <property type="entry name" value="Trans_reg_C"/>
    <property type="match status" value="1"/>
</dbReference>
<organism evidence="8">
    <name type="scientific">bioreactor metagenome</name>
    <dbReference type="NCBI Taxonomy" id="1076179"/>
    <lineage>
        <taxon>unclassified sequences</taxon>
        <taxon>metagenomes</taxon>
        <taxon>ecological metagenomes</taxon>
    </lineage>
</organism>
<dbReference type="InterPro" id="IPR036388">
    <property type="entry name" value="WH-like_DNA-bd_sf"/>
</dbReference>
<name>A0A644TD71_9ZZZZ</name>
<dbReference type="FunFam" id="3.40.50.2300:FF:000002">
    <property type="entry name" value="DNA-binding response regulator PhoP"/>
    <property type="match status" value="1"/>
</dbReference>
<evidence type="ECO:0000256" key="5">
    <source>
        <dbReference type="ARBA" id="ARBA00023163"/>
    </source>
</evidence>
<dbReference type="Gene3D" id="3.40.50.2300">
    <property type="match status" value="1"/>
</dbReference>
<dbReference type="GO" id="GO:0000156">
    <property type="term" value="F:phosphorelay response regulator activity"/>
    <property type="evidence" value="ECO:0007669"/>
    <property type="project" value="TreeGrafter"/>
</dbReference>
<dbReference type="CDD" id="cd19935">
    <property type="entry name" value="REC_OmpR_CusR-like"/>
    <property type="match status" value="1"/>
</dbReference>
<keyword evidence="4" id="KW-0238">DNA-binding</keyword>
<dbReference type="CDD" id="cd00383">
    <property type="entry name" value="trans_reg_C"/>
    <property type="match status" value="1"/>
</dbReference>
<dbReference type="PANTHER" id="PTHR48111">
    <property type="entry name" value="REGULATOR OF RPOS"/>
    <property type="match status" value="1"/>
</dbReference>
<evidence type="ECO:0000259" key="7">
    <source>
        <dbReference type="PROSITE" id="PS51755"/>
    </source>
</evidence>
<reference evidence="8" key="1">
    <citation type="submission" date="2019-08" db="EMBL/GenBank/DDBJ databases">
        <authorList>
            <person name="Kucharzyk K."/>
            <person name="Murdoch R.W."/>
            <person name="Higgins S."/>
            <person name="Loffler F."/>
        </authorList>
    </citation>
    <scope>NUCLEOTIDE SEQUENCE</scope>
</reference>
<dbReference type="SUPFAM" id="SSF46894">
    <property type="entry name" value="C-terminal effector domain of the bipartite response regulators"/>
    <property type="match status" value="1"/>
</dbReference>
<dbReference type="PROSITE" id="PS50110">
    <property type="entry name" value="RESPONSE_REGULATORY"/>
    <property type="match status" value="1"/>
</dbReference>
<dbReference type="AlphaFoldDB" id="A0A644TD71"/>
<evidence type="ECO:0000256" key="1">
    <source>
        <dbReference type="ARBA" id="ARBA00022553"/>
    </source>
</evidence>
<dbReference type="GO" id="GO:0006355">
    <property type="term" value="P:regulation of DNA-templated transcription"/>
    <property type="evidence" value="ECO:0007669"/>
    <property type="project" value="InterPro"/>
</dbReference>
<dbReference type="PANTHER" id="PTHR48111:SF22">
    <property type="entry name" value="REGULATOR OF RPOS"/>
    <property type="match status" value="1"/>
</dbReference>
<keyword evidence="5" id="KW-0804">Transcription</keyword>
<feature type="domain" description="OmpR/PhoB-type" evidence="7">
    <location>
        <begin position="126"/>
        <end position="224"/>
    </location>
</feature>
<gene>
    <name evidence="8" type="primary">czcR_2</name>
    <name evidence="8" type="ORF">SDC9_10537</name>
</gene>
<protein>
    <submittedName>
        <fullName evidence="8">Transcriptional activator protein CzcR</fullName>
    </submittedName>
</protein>
<dbReference type="GO" id="GO:0005829">
    <property type="term" value="C:cytosol"/>
    <property type="evidence" value="ECO:0007669"/>
    <property type="project" value="TreeGrafter"/>
</dbReference>
<dbReference type="InterPro" id="IPR001789">
    <property type="entry name" value="Sig_transdc_resp-reg_receiver"/>
</dbReference>
<keyword evidence="2" id="KW-0902">Two-component regulatory system</keyword>
<dbReference type="Gene3D" id="1.10.10.10">
    <property type="entry name" value="Winged helix-like DNA-binding domain superfamily/Winged helix DNA-binding domain"/>
    <property type="match status" value="1"/>
</dbReference>
<evidence type="ECO:0000256" key="3">
    <source>
        <dbReference type="ARBA" id="ARBA00023015"/>
    </source>
</evidence>
<dbReference type="InterPro" id="IPR011006">
    <property type="entry name" value="CheY-like_superfamily"/>
</dbReference>
<dbReference type="PROSITE" id="PS51755">
    <property type="entry name" value="OMPR_PHOB"/>
    <property type="match status" value="1"/>
</dbReference>
<dbReference type="SMART" id="SM00862">
    <property type="entry name" value="Trans_reg_C"/>
    <property type="match status" value="1"/>
</dbReference>
<feature type="domain" description="Response regulatory" evidence="6">
    <location>
        <begin position="4"/>
        <end position="118"/>
    </location>
</feature>